<reference evidence="1" key="1">
    <citation type="submission" date="2020-06" db="EMBL/GenBank/DDBJ databases">
        <title>Insight into the genomes of haloalkaliphilic bacilli from Kenyan soda lakes.</title>
        <authorList>
            <person name="Mwirichia R."/>
            <person name="Villamizar G.C."/>
            <person name="Poehlein A."/>
            <person name="Mugweru J."/>
            <person name="Kipnyargis A."/>
            <person name="Kiplimo D."/>
            <person name="Orwa P."/>
            <person name="Daniel R."/>
        </authorList>
    </citation>
    <scope>NUCLEOTIDE SEQUENCE</scope>
    <source>
        <strain evidence="1">B1096_S55</strain>
    </source>
</reference>
<organism evidence="1 2">
    <name type="scientific">Salipaludibacillus agaradhaerens</name>
    <name type="common">Bacillus agaradhaerens</name>
    <dbReference type="NCBI Taxonomy" id="76935"/>
    <lineage>
        <taxon>Bacteria</taxon>
        <taxon>Bacillati</taxon>
        <taxon>Bacillota</taxon>
        <taxon>Bacilli</taxon>
        <taxon>Bacillales</taxon>
        <taxon>Bacillaceae</taxon>
    </lineage>
</organism>
<keyword evidence="2" id="KW-1185">Reference proteome</keyword>
<dbReference type="Proteomes" id="UP001057753">
    <property type="component" value="Unassembled WGS sequence"/>
</dbReference>
<dbReference type="EMBL" id="JABXYM010000001">
    <property type="protein sequence ID" value="MCR6096878.1"/>
    <property type="molecule type" value="Genomic_DNA"/>
</dbReference>
<protein>
    <submittedName>
        <fullName evidence="1">Uncharacterized protein</fullName>
    </submittedName>
</protein>
<evidence type="ECO:0000313" key="2">
    <source>
        <dbReference type="Proteomes" id="UP001057753"/>
    </source>
</evidence>
<proteinExistence type="predicted"/>
<name>A0A9Q4B1X3_SALAG</name>
<dbReference type="AlphaFoldDB" id="A0A9Q4B1X3"/>
<sequence length="81" mass="9995">MTDEQWLAIGRKPLEFRKGDIVRRFQEEFFEIREVSDNGKTFLVNNNTNRVKRYFRFNRYHCDLICPVERRLDFKEMMGDE</sequence>
<gene>
    <name evidence="1" type="ORF">HXA33_09950</name>
</gene>
<accession>A0A9Q4B1X3</accession>
<dbReference type="RefSeq" id="WP_257821364.1">
    <property type="nucleotide sequence ID" value="NZ_JABXYM010000001.1"/>
</dbReference>
<evidence type="ECO:0000313" key="1">
    <source>
        <dbReference type="EMBL" id="MCR6096878.1"/>
    </source>
</evidence>
<comment type="caution">
    <text evidence="1">The sequence shown here is derived from an EMBL/GenBank/DDBJ whole genome shotgun (WGS) entry which is preliminary data.</text>
</comment>